<sequence>MFKVWKTMAAAGLLAAGTAMAVAQGPGAGPGAGYGPGGGYGPGMMQGYGWARGGLSGKAGRQFAGARLDVLRETLKITDGQRPAWDAYAKAVTDAQQNVWNGVRGVMRPGMMWSLSPDQRLALMQQMFDLRKKAYEREQAAAKALLPHLTDYQKGQASVLLPGLSNIGYGFGMGYGHPGFGGGGWGMMGGYGGYGPGMMGY</sequence>
<dbReference type="STRING" id="349163.Acry_3023"/>
<keyword evidence="1" id="KW-0732">Signal</keyword>
<organism evidence="2 3">
    <name type="scientific">Acidiphilium cryptum (strain JF-5)</name>
    <dbReference type="NCBI Taxonomy" id="349163"/>
    <lineage>
        <taxon>Bacteria</taxon>
        <taxon>Pseudomonadati</taxon>
        <taxon>Pseudomonadota</taxon>
        <taxon>Alphaproteobacteria</taxon>
        <taxon>Acetobacterales</taxon>
        <taxon>Acidocellaceae</taxon>
        <taxon>Acidiphilium</taxon>
    </lineage>
</organism>
<dbReference type="Proteomes" id="UP000000245">
    <property type="component" value="Chromosome"/>
</dbReference>
<dbReference type="RefSeq" id="WP_007424267.1">
    <property type="nucleotide sequence ID" value="NC_009484.1"/>
</dbReference>
<keyword evidence="3" id="KW-1185">Reference proteome</keyword>
<proteinExistence type="predicted"/>
<evidence type="ECO:0000313" key="3">
    <source>
        <dbReference type="Proteomes" id="UP000000245"/>
    </source>
</evidence>
<dbReference type="AlphaFoldDB" id="A5G2Y1"/>
<dbReference type="EMBL" id="CP000697">
    <property type="protein sequence ID" value="ABQ32213.1"/>
    <property type="molecule type" value="Genomic_DNA"/>
</dbReference>
<dbReference type="KEGG" id="acr:Acry_3023"/>
<dbReference type="HOGENOM" id="CLU_1466575_0_0_5"/>
<evidence type="ECO:0000256" key="1">
    <source>
        <dbReference type="SAM" id="SignalP"/>
    </source>
</evidence>
<dbReference type="eggNOG" id="ENOG5033MPT">
    <property type="taxonomic scope" value="Bacteria"/>
</dbReference>
<evidence type="ECO:0000313" key="2">
    <source>
        <dbReference type="EMBL" id="ABQ32213.1"/>
    </source>
</evidence>
<dbReference type="GO" id="GO:0042597">
    <property type="term" value="C:periplasmic space"/>
    <property type="evidence" value="ECO:0007669"/>
    <property type="project" value="InterPro"/>
</dbReference>
<name>A5G2Y1_ACICJ</name>
<dbReference type="InterPro" id="IPR012899">
    <property type="entry name" value="LTXXQ"/>
</dbReference>
<accession>A5G2Y1</accession>
<feature type="chain" id="PRO_5002681942" description="LTXXQ motif family protein" evidence="1">
    <location>
        <begin position="22"/>
        <end position="201"/>
    </location>
</feature>
<protein>
    <recommendedName>
        <fullName evidence="4">LTXXQ motif family protein</fullName>
    </recommendedName>
</protein>
<feature type="signal peptide" evidence="1">
    <location>
        <begin position="1"/>
        <end position="21"/>
    </location>
</feature>
<evidence type="ECO:0008006" key="4">
    <source>
        <dbReference type="Google" id="ProtNLM"/>
    </source>
</evidence>
<dbReference type="Pfam" id="PF07813">
    <property type="entry name" value="LTXXQ"/>
    <property type="match status" value="1"/>
</dbReference>
<gene>
    <name evidence="2" type="ordered locus">Acry_3023</name>
</gene>
<reference evidence="2 3" key="1">
    <citation type="submission" date="2007-05" db="EMBL/GenBank/DDBJ databases">
        <title>Complete sequence of chromosome of Acidiphilium cryptum JF-5.</title>
        <authorList>
            <consortium name="US DOE Joint Genome Institute"/>
            <person name="Copeland A."/>
            <person name="Lucas S."/>
            <person name="Lapidus A."/>
            <person name="Barry K."/>
            <person name="Detter J.C."/>
            <person name="Glavina del Rio T."/>
            <person name="Hammon N."/>
            <person name="Israni S."/>
            <person name="Dalin E."/>
            <person name="Tice H."/>
            <person name="Pitluck S."/>
            <person name="Sims D."/>
            <person name="Brettin T."/>
            <person name="Bruce D."/>
            <person name="Han C."/>
            <person name="Schmutz J."/>
            <person name="Larimer F."/>
            <person name="Land M."/>
            <person name="Hauser L."/>
            <person name="Kyrpides N."/>
            <person name="Kim E."/>
            <person name="Magnuson T."/>
            <person name="Richardson P."/>
        </authorList>
    </citation>
    <scope>NUCLEOTIDE SEQUENCE [LARGE SCALE GENOMIC DNA]</scope>
    <source>
        <strain evidence="2 3">JF-5</strain>
    </source>
</reference>